<evidence type="ECO:0000256" key="1">
    <source>
        <dbReference type="ARBA" id="ARBA00007462"/>
    </source>
</evidence>
<dbReference type="PANTHER" id="PTHR13245">
    <property type="entry name" value="RRP15-LIKE PROTEIN"/>
    <property type="match status" value="1"/>
</dbReference>
<accession>A0A9P8LFD3</accession>
<comment type="similarity">
    <text evidence="1">Belongs to the RRP15 family.</text>
</comment>
<protein>
    <recommendedName>
        <fullName evidence="5">Ribosomal RNA-processing protein 15</fullName>
    </recommendedName>
</protein>
<evidence type="ECO:0000313" key="4">
    <source>
        <dbReference type="Proteomes" id="UP000750711"/>
    </source>
</evidence>
<organism evidence="3 4">
    <name type="scientific">Trichoglossum hirsutum</name>
    <dbReference type="NCBI Taxonomy" id="265104"/>
    <lineage>
        <taxon>Eukaryota</taxon>
        <taxon>Fungi</taxon>
        <taxon>Dikarya</taxon>
        <taxon>Ascomycota</taxon>
        <taxon>Pezizomycotina</taxon>
        <taxon>Geoglossomycetes</taxon>
        <taxon>Geoglossales</taxon>
        <taxon>Geoglossaceae</taxon>
        <taxon>Trichoglossum</taxon>
    </lineage>
</organism>
<feature type="compositionally biased region" description="Basic and acidic residues" evidence="2">
    <location>
        <begin position="62"/>
        <end position="80"/>
    </location>
</feature>
<feature type="compositionally biased region" description="Basic and acidic residues" evidence="2">
    <location>
        <begin position="32"/>
        <end position="42"/>
    </location>
</feature>
<evidence type="ECO:0000256" key="2">
    <source>
        <dbReference type="SAM" id="MobiDB-lite"/>
    </source>
</evidence>
<dbReference type="Pfam" id="PF07890">
    <property type="entry name" value="Rrp15p"/>
    <property type="match status" value="1"/>
</dbReference>
<evidence type="ECO:0000313" key="3">
    <source>
        <dbReference type="EMBL" id="KAH0563222.1"/>
    </source>
</evidence>
<dbReference type="PANTHER" id="PTHR13245:SF14">
    <property type="entry name" value="RRP15-LIKE PROTEIN"/>
    <property type="match status" value="1"/>
</dbReference>
<dbReference type="GO" id="GO:0000470">
    <property type="term" value="P:maturation of LSU-rRNA"/>
    <property type="evidence" value="ECO:0007669"/>
    <property type="project" value="TreeGrafter"/>
</dbReference>
<feature type="compositionally biased region" description="Low complexity" evidence="2">
    <location>
        <begin position="87"/>
        <end position="96"/>
    </location>
</feature>
<comment type="caution">
    <text evidence="3">The sequence shown here is derived from an EMBL/GenBank/DDBJ whole genome shotgun (WGS) entry which is preliminary data.</text>
</comment>
<evidence type="ECO:0008006" key="5">
    <source>
        <dbReference type="Google" id="ProtNLM"/>
    </source>
</evidence>
<proteinExistence type="inferred from homology"/>
<dbReference type="InterPro" id="IPR012459">
    <property type="entry name" value="Rrp15"/>
</dbReference>
<reference evidence="3" key="1">
    <citation type="submission" date="2021-03" db="EMBL/GenBank/DDBJ databases">
        <title>Comparative genomics and phylogenomic investigation of the class Geoglossomycetes provide insights into ecological specialization and systematics.</title>
        <authorList>
            <person name="Melie T."/>
            <person name="Pirro S."/>
            <person name="Miller A.N."/>
            <person name="Quandt A."/>
        </authorList>
    </citation>
    <scope>NUCLEOTIDE SEQUENCE</scope>
    <source>
        <strain evidence="3">CAQ_001_2017</strain>
    </source>
</reference>
<gene>
    <name evidence="3" type="ORF">GP486_002208</name>
</gene>
<dbReference type="Proteomes" id="UP000750711">
    <property type="component" value="Unassembled WGS sequence"/>
</dbReference>
<dbReference type="AlphaFoldDB" id="A0A9P8LFD3"/>
<dbReference type="GO" id="GO:0030687">
    <property type="term" value="C:preribosome, large subunit precursor"/>
    <property type="evidence" value="ECO:0007669"/>
    <property type="project" value="TreeGrafter"/>
</dbReference>
<dbReference type="GO" id="GO:0000460">
    <property type="term" value="P:maturation of 5.8S rRNA"/>
    <property type="evidence" value="ECO:0007669"/>
    <property type="project" value="TreeGrafter"/>
</dbReference>
<sequence length="274" mass="29831">MAPPDSKKRKRVADGIRGNVAGPVKFKKQHRYTSDSDSERGTKLLPATGVDQVEQSDLRATSLRDSDEDARADAEERQPASDDDVDVSASDSDGSDITNASSSGESEDSQPRSKKRKRNDPDAFATSISRILSSKLSTSKRVDPVLARSKTAALASQEMQDARLEARAKHKLREERKEELDRGRIKEVLGGDGVDVGTALEMEKRLRKTAQRGVVKLFNAVRAAQVKGEEAEREARKAGVVGEGRRKEKANEMSKKGFLDLITGGGKADSLLEA</sequence>
<keyword evidence="4" id="KW-1185">Reference proteome</keyword>
<dbReference type="EMBL" id="JAGHQM010000234">
    <property type="protein sequence ID" value="KAH0563222.1"/>
    <property type="molecule type" value="Genomic_DNA"/>
</dbReference>
<feature type="region of interest" description="Disordered" evidence="2">
    <location>
        <begin position="1"/>
        <end position="130"/>
    </location>
</feature>
<name>A0A9P8LFD3_9PEZI</name>